<dbReference type="AlphaFoldDB" id="J3MQN6"/>
<feature type="compositionally biased region" description="Low complexity" evidence="6">
    <location>
        <begin position="130"/>
        <end position="141"/>
    </location>
</feature>
<dbReference type="EnsemblPlants" id="OB08G14150.1">
    <property type="protein sequence ID" value="OB08G14150.1"/>
    <property type="gene ID" value="OB08G14150"/>
</dbReference>
<evidence type="ECO:0000256" key="6">
    <source>
        <dbReference type="SAM" id="MobiDB-lite"/>
    </source>
</evidence>
<gene>
    <name evidence="8" type="primary">LOC102701287</name>
</gene>
<dbReference type="NCBIfam" id="TIGR02937">
    <property type="entry name" value="sigma70-ECF"/>
    <property type="match status" value="1"/>
</dbReference>
<dbReference type="InterPro" id="IPR007624">
    <property type="entry name" value="RNA_pol_sigma70_r3"/>
</dbReference>
<evidence type="ECO:0000313" key="9">
    <source>
        <dbReference type="Proteomes" id="UP000006038"/>
    </source>
</evidence>
<organism evidence="8">
    <name type="scientific">Oryza brachyantha</name>
    <name type="common">malo sina</name>
    <dbReference type="NCBI Taxonomy" id="4533"/>
    <lineage>
        <taxon>Eukaryota</taxon>
        <taxon>Viridiplantae</taxon>
        <taxon>Streptophyta</taxon>
        <taxon>Embryophyta</taxon>
        <taxon>Tracheophyta</taxon>
        <taxon>Spermatophyta</taxon>
        <taxon>Magnoliopsida</taxon>
        <taxon>Liliopsida</taxon>
        <taxon>Poales</taxon>
        <taxon>Poaceae</taxon>
        <taxon>BOP clade</taxon>
        <taxon>Oryzoideae</taxon>
        <taxon>Oryzeae</taxon>
        <taxon>Oryzinae</taxon>
        <taxon>Oryza</taxon>
    </lineage>
</organism>
<dbReference type="Pfam" id="PF04545">
    <property type="entry name" value="Sigma70_r4"/>
    <property type="match status" value="1"/>
</dbReference>
<dbReference type="GO" id="GO:0003677">
    <property type="term" value="F:DNA binding"/>
    <property type="evidence" value="ECO:0007669"/>
    <property type="project" value="UniProtKB-KW"/>
</dbReference>
<dbReference type="Gramene" id="OB08G14150.1">
    <property type="protein sequence ID" value="OB08G14150.1"/>
    <property type="gene ID" value="OB08G14150"/>
</dbReference>
<keyword evidence="3" id="KW-0731">Sigma factor</keyword>
<dbReference type="OMA" id="HCHFSST"/>
<dbReference type="GO" id="GO:0006352">
    <property type="term" value="P:DNA-templated transcription initiation"/>
    <property type="evidence" value="ECO:0007669"/>
    <property type="project" value="InterPro"/>
</dbReference>
<evidence type="ECO:0000313" key="8">
    <source>
        <dbReference type="EnsemblPlants" id="OB08G14150.1"/>
    </source>
</evidence>
<dbReference type="Proteomes" id="UP000006038">
    <property type="component" value="Chromosome 8"/>
</dbReference>
<dbReference type="FunFam" id="1.10.10.10:FF:000519">
    <property type="entry name" value="RNA polymerase sigma factor sigA"/>
    <property type="match status" value="1"/>
</dbReference>
<keyword evidence="4" id="KW-0238">DNA-binding</keyword>
<dbReference type="PROSITE" id="PS00715">
    <property type="entry name" value="SIGMA70_1"/>
    <property type="match status" value="1"/>
</dbReference>
<accession>J3MQN6</accession>
<dbReference type="InterPro" id="IPR036388">
    <property type="entry name" value="WH-like_DNA-bd_sf"/>
</dbReference>
<keyword evidence="2" id="KW-0805">Transcription regulation</keyword>
<comment type="similarity">
    <text evidence="1">Belongs to the sigma-70 factor family.</text>
</comment>
<dbReference type="Pfam" id="PF04542">
    <property type="entry name" value="Sigma70_r2"/>
    <property type="match status" value="1"/>
</dbReference>
<sequence>MASRPLAPPPLLPYPLPPPLRPPRWWGEAGTGRKMTATPAVIGLSAGNRLLSTSFGPSDLMADKVSLSVGGGGGGGEAWLFRATPKLTVAAHRLKLSPHGRAQVMRALRHHSSAPALLSPPPPPPPPPLSSSSSSPSRDAADLESSLESILLLQRSMLEKQWELPFEDEDHASDDGGGDKHAMAIGLAEDEIKEDKVTVVVARSTLSARQRRMSGRRRGRPKNGAAHFAVSPELMQSRNRIYLRGTVSKELLTHKQVVHLSNKIKDGIWLQQQRSKLKEKLGNEPSYKQLAHSLKISPPELRSRMRESFLAREMLTMSNIRLVISIAQKYDNLGVELADLIQGGLIGLLRGIEKFDASRGFRISTYVYWWIRQGVSRALAENSKTFRLPTYLHERLIAIRSAKYALEDQGIAPTIENIAESLNISEKKVHNATGAVNKVLSLDQQAFPSLNGLPGETLHSYIEDQNVANDPWYGFEEQYLKEEVNKLLNSTLNERERDIIRLYHGIGKQCHTWEDISRQFGLSRERVRQLGLIAMEKLKHAARRKNMDALLEDY</sequence>
<dbReference type="InterPro" id="IPR013325">
    <property type="entry name" value="RNA_pol_sigma_r2"/>
</dbReference>
<dbReference type="Gene3D" id="1.10.601.10">
    <property type="entry name" value="RNA Polymerase Primary Sigma Factor"/>
    <property type="match status" value="1"/>
</dbReference>
<dbReference type="STRING" id="4533.J3MQN6"/>
<dbReference type="InterPro" id="IPR014284">
    <property type="entry name" value="RNA_pol_sigma-70_dom"/>
</dbReference>
<protein>
    <recommendedName>
        <fullName evidence="7">RNA polymerase sigma-70 domain-containing protein</fullName>
    </recommendedName>
</protein>
<evidence type="ECO:0000256" key="3">
    <source>
        <dbReference type="ARBA" id="ARBA00023082"/>
    </source>
</evidence>
<dbReference type="InterPro" id="IPR007627">
    <property type="entry name" value="RNA_pol_sigma70_r2"/>
</dbReference>
<keyword evidence="9" id="KW-1185">Reference proteome</keyword>
<dbReference type="CDD" id="cd06171">
    <property type="entry name" value="Sigma70_r4"/>
    <property type="match status" value="1"/>
</dbReference>
<dbReference type="FunFam" id="1.10.601.10:FF:000004">
    <property type="entry name" value="RNA polymerase sigma factor sigA"/>
    <property type="match status" value="1"/>
</dbReference>
<dbReference type="InterPro" id="IPR007630">
    <property type="entry name" value="RNA_pol_sigma70_r4"/>
</dbReference>
<feature type="region of interest" description="Disordered" evidence="6">
    <location>
        <begin position="114"/>
        <end position="141"/>
    </location>
</feature>
<dbReference type="HOGENOM" id="CLU_014793_3_4_1"/>
<dbReference type="InterPro" id="IPR000943">
    <property type="entry name" value="RNA_pol_sigma70"/>
</dbReference>
<dbReference type="GO" id="GO:0080005">
    <property type="term" value="P:photosystem stoichiometry adjustment"/>
    <property type="evidence" value="ECO:0007669"/>
    <property type="project" value="EnsemblPlants"/>
</dbReference>
<evidence type="ECO:0000256" key="1">
    <source>
        <dbReference type="ARBA" id="ARBA00007788"/>
    </source>
</evidence>
<dbReference type="PANTHER" id="PTHR30603">
    <property type="entry name" value="RNA POLYMERASE SIGMA FACTOR RPO"/>
    <property type="match status" value="1"/>
</dbReference>
<evidence type="ECO:0000256" key="5">
    <source>
        <dbReference type="ARBA" id="ARBA00023163"/>
    </source>
</evidence>
<feature type="compositionally biased region" description="Pro residues" evidence="6">
    <location>
        <begin position="118"/>
        <end position="129"/>
    </location>
</feature>
<name>J3MQN6_ORYBR</name>
<dbReference type="PANTHER" id="PTHR30603:SF14">
    <property type="entry name" value="RNA POLYMERASE SIGMA FACTOR SIGA"/>
    <property type="match status" value="1"/>
</dbReference>
<dbReference type="eggNOG" id="ENOG502QQ9I">
    <property type="taxonomic scope" value="Eukaryota"/>
</dbReference>
<evidence type="ECO:0000256" key="4">
    <source>
        <dbReference type="ARBA" id="ARBA00023125"/>
    </source>
</evidence>
<dbReference type="SUPFAM" id="SSF88946">
    <property type="entry name" value="Sigma2 domain of RNA polymerase sigma factors"/>
    <property type="match status" value="1"/>
</dbReference>
<dbReference type="GO" id="GO:0016987">
    <property type="term" value="F:sigma factor activity"/>
    <property type="evidence" value="ECO:0007669"/>
    <property type="project" value="UniProtKB-KW"/>
</dbReference>
<reference evidence="8" key="2">
    <citation type="submission" date="2013-04" db="UniProtKB">
        <authorList>
            <consortium name="EnsemblPlants"/>
        </authorList>
    </citation>
    <scope>IDENTIFICATION</scope>
</reference>
<dbReference type="Gene3D" id="1.10.10.10">
    <property type="entry name" value="Winged helix-like DNA-binding domain superfamily/Winged helix DNA-binding domain"/>
    <property type="match status" value="2"/>
</dbReference>
<evidence type="ECO:0000256" key="2">
    <source>
        <dbReference type="ARBA" id="ARBA00023015"/>
    </source>
</evidence>
<reference evidence="8" key="1">
    <citation type="journal article" date="2013" name="Nat. Commun.">
        <title>Whole-genome sequencing of Oryza brachyantha reveals mechanisms underlying Oryza genome evolution.</title>
        <authorList>
            <person name="Chen J."/>
            <person name="Huang Q."/>
            <person name="Gao D."/>
            <person name="Wang J."/>
            <person name="Lang Y."/>
            <person name="Liu T."/>
            <person name="Li B."/>
            <person name="Bai Z."/>
            <person name="Luis Goicoechea J."/>
            <person name="Liang C."/>
            <person name="Chen C."/>
            <person name="Zhang W."/>
            <person name="Sun S."/>
            <person name="Liao Y."/>
            <person name="Zhang X."/>
            <person name="Yang L."/>
            <person name="Song C."/>
            <person name="Wang M."/>
            <person name="Shi J."/>
            <person name="Liu G."/>
            <person name="Liu J."/>
            <person name="Zhou H."/>
            <person name="Zhou W."/>
            <person name="Yu Q."/>
            <person name="An N."/>
            <person name="Chen Y."/>
            <person name="Cai Q."/>
            <person name="Wang B."/>
            <person name="Liu B."/>
            <person name="Min J."/>
            <person name="Huang Y."/>
            <person name="Wu H."/>
            <person name="Li Z."/>
            <person name="Zhang Y."/>
            <person name="Yin Y."/>
            <person name="Song W."/>
            <person name="Jiang J."/>
            <person name="Jackson S.A."/>
            <person name="Wing R.A."/>
            <person name="Wang J."/>
            <person name="Chen M."/>
        </authorList>
    </citation>
    <scope>NUCLEOTIDE SEQUENCE [LARGE SCALE GENOMIC DNA]</scope>
    <source>
        <strain evidence="8">cv. IRGC 101232</strain>
    </source>
</reference>
<dbReference type="InterPro" id="IPR013324">
    <property type="entry name" value="RNA_pol_sigma_r3/r4-like"/>
</dbReference>
<proteinExistence type="inferred from homology"/>
<evidence type="ECO:0000259" key="7">
    <source>
        <dbReference type="PROSITE" id="PS00715"/>
    </source>
</evidence>
<keyword evidence="5" id="KW-0804">Transcription</keyword>
<dbReference type="InterPro" id="IPR050239">
    <property type="entry name" value="Sigma-70_RNA_pol_init_factors"/>
</dbReference>
<dbReference type="PRINTS" id="PR00046">
    <property type="entry name" value="SIGMA70FCT"/>
</dbReference>
<dbReference type="Pfam" id="PF04539">
    <property type="entry name" value="Sigma70_r3"/>
    <property type="match status" value="1"/>
</dbReference>
<dbReference type="SUPFAM" id="SSF88659">
    <property type="entry name" value="Sigma3 and sigma4 domains of RNA polymerase sigma factors"/>
    <property type="match status" value="2"/>
</dbReference>
<feature type="domain" description="RNA polymerase sigma-70" evidence="7">
    <location>
        <begin position="339"/>
        <end position="352"/>
    </location>
</feature>